<accession>A0A117NGP4</accession>
<sequence>MQKWTCLGREAEEGPNCLNEGSLTEQFRPKCLTCGWTQPNMRLIEWAFNTLLNEQ</sequence>
<keyword evidence="1" id="KW-0496">Mitochondrion</keyword>
<gene>
    <name evidence="1" type="ORF">ABT39_MTgene6141</name>
</gene>
<organism evidence="1">
    <name type="scientific">Picea glauca</name>
    <name type="common">White spruce</name>
    <name type="synonym">Pinus glauca</name>
    <dbReference type="NCBI Taxonomy" id="3330"/>
    <lineage>
        <taxon>Eukaryota</taxon>
        <taxon>Viridiplantae</taxon>
        <taxon>Streptophyta</taxon>
        <taxon>Embryophyta</taxon>
        <taxon>Tracheophyta</taxon>
        <taxon>Spermatophyta</taxon>
        <taxon>Pinopsida</taxon>
        <taxon>Pinidae</taxon>
        <taxon>Conifers I</taxon>
        <taxon>Pinales</taxon>
        <taxon>Pinaceae</taxon>
        <taxon>Picea</taxon>
    </lineage>
</organism>
<protein>
    <submittedName>
        <fullName evidence="1">Uncharacterized protein</fullName>
    </submittedName>
</protein>
<reference evidence="1" key="1">
    <citation type="journal article" date="2015" name="Genome Biol. Evol.">
        <title>Organellar Genomes of White Spruce (Picea glauca): Assembly and Annotation.</title>
        <authorList>
            <person name="Jackman S.D."/>
            <person name="Warren R.L."/>
            <person name="Gibb E.A."/>
            <person name="Vandervalk B.P."/>
            <person name="Mohamadi H."/>
            <person name="Chu J."/>
            <person name="Raymond A."/>
            <person name="Pleasance S."/>
            <person name="Coope R."/>
            <person name="Wildung M.R."/>
            <person name="Ritland C.E."/>
            <person name="Bousquet J."/>
            <person name="Jones S.J."/>
            <person name="Bohlmann J."/>
            <person name="Birol I."/>
        </authorList>
    </citation>
    <scope>NUCLEOTIDE SEQUENCE [LARGE SCALE GENOMIC DNA]</scope>
    <source>
        <tissue evidence="1">Flushing bud</tissue>
    </source>
</reference>
<proteinExistence type="predicted"/>
<evidence type="ECO:0000313" key="1">
    <source>
        <dbReference type="EMBL" id="KUM47135.1"/>
    </source>
</evidence>
<dbReference type="AlphaFoldDB" id="A0A117NGP4"/>
<comment type="caution">
    <text evidence="1">The sequence shown here is derived from an EMBL/GenBank/DDBJ whole genome shotgun (WGS) entry which is preliminary data.</text>
</comment>
<name>A0A117NGP4_PICGL</name>
<geneLocation type="mitochondrion" evidence="1"/>
<dbReference type="EMBL" id="LKAM01000008">
    <property type="protein sequence ID" value="KUM47135.1"/>
    <property type="molecule type" value="Genomic_DNA"/>
</dbReference>